<keyword evidence="5" id="KW-0274">FAD</keyword>
<evidence type="ECO:0000256" key="5">
    <source>
        <dbReference type="ARBA" id="ARBA00022827"/>
    </source>
</evidence>
<comment type="pathway">
    <text evidence="2">Siderophore biosynthesis.</text>
</comment>
<comment type="similarity">
    <text evidence="3">Belongs to the lysine N(6)-hydroxylase/L-ornithine N(5)-oxygenase family.</text>
</comment>
<accession>D3V9Y3</accession>
<keyword evidence="6" id="KW-0521">NADP</keyword>
<dbReference type="Pfam" id="PF13434">
    <property type="entry name" value="Lys_Orn_oxgnase"/>
    <property type="match status" value="1"/>
</dbReference>
<keyword evidence="9" id="KW-1185">Reference proteome</keyword>
<dbReference type="HOGENOM" id="CLU_020931_0_0_6"/>
<comment type="cofactor">
    <cofactor evidence="1">
        <name>FAD</name>
        <dbReference type="ChEBI" id="CHEBI:57692"/>
    </cofactor>
</comment>
<dbReference type="EMBL" id="FN667742">
    <property type="protein sequence ID" value="CBJ89371.1"/>
    <property type="molecule type" value="Genomic_DNA"/>
</dbReference>
<dbReference type="Proteomes" id="UP000008075">
    <property type="component" value="Chromosome"/>
</dbReference>
<evidence type="ECO:0000256" key="6">
    <source>
        <dbReference type="ARBA" id="ARBA00022857"/>
    </source>
</evidence>
<proteinExistence type="inferred from homology"/>
<name>D3V9Y3_XENNA</name>
<evidence type="ECO:0000256" key="2">
    <source>
        <dbReference type="ARBA" id="ARBA00004924"/>
    </source>
</evidence>
<keyword evidence="7" id="KW-0560">Oxidoreductase</keyword>
<evidence type="ECO:0000256" key="7">
    <source>
        <dbReference type="ARBA" id="ARBA00023002"/>
    </source>
</evidence>
<gene>
    <name evidence="8" type="ordered locus">XNC1_1306</name>
</gene>
<dbReference type="STRING" id="406817.XNC1_1306"/>
<dbReference type="InterPro" id="IPR025700">
    <property type="entry name" value="Lys/Orn_oxygenase"/>
</dbReference>
<dbReference type="GeneID" id="24903909"/>
<protein>
    <submittedName>
        <fullName evidence="8">Siderophore biosynthesis protein</fullName>
    </submittedName>
</protein>
<dbReference type="KEGG" id="xne:XNC1_1306"/>
<organism evidence="8 9">
    <name type="scientific">Xenorhabdus nematophila (strain ATCC 19061 / DSM 3370 / CCUG 14189 / LMG 1036 / NCIMB 9965 / AN6)</name>
    <dbReference type="NCBI Taxonomy" id="406817"/>
    <lineage>
        <taxon>Bacteria</taxon>
        <taxon>Pseudomonadati</taxon>
        <taxon>Pseudomonadota</taxon>
        <taxon>Gammaproteobacteria</taxon>
        <taxon>Enterobacterales</taxon>
        <taxon>Morganellaceae</taxon>
        <taxon>Xenorhabdus</taxon>
    </lineage>
</organism>
<evidence type="ECO:0000256" key="3">
    <source>
        <dbReference type="ARBA" id="ARBA00007588"/>
    </source>
</evidence>
<dbReference type="RefSeq" id="WP_013183778.1">
    <property type="nucleotide sequence ID" value="NC_014228.1"/>
</dbReference>
<dbReference type="GO" id="GO:0016491">
    <property type="term" value="F:oxidoreductase activity"/>
    <property type="evidence" value="ECO:0007669"/>
    <property type="project" value="UniProtKB-KW"/>
</dbReference>
<dbReference type="PANTHER" id="PTHR42802">
    <property type="entry name" value="MONOOXYGENASE"/>
    <property type="match status" value="1"/>
</dbReference>
<dbReference type="SUPFAM" id="SSF51905">
    <property type="entry name" value="FAD/NAD(P)-binding domain"/>
    <property type="match status" value="1"/>
</dbReference>
<evidence type="ECO:0000256" key="4">
    <source>
        <dbReference type="ARBA" id="ARBA00022630"/>
    </source>
</evidence>
<dbReference type="Gene3D" id="3.50.50.60">
    <property type="entry name" value="FAD/NAD(P)-binding domain"/>
    <property type="match status" value="1"/>
</dbReference>
<keyword evidence="4" id="KW-0285">Flavoprotein</keyword>
<dbReference type="AlphaFoldDB" id="D3V9Y3"/>
<evidence type="ECO:0000256" key="1">
    <source>
        <dbReference type="ARBA" id="ARBA00001974"/>
    </source>
</evidence>
<dbReference type="InterPro" id="IPR036188">
    <property type="entry name" value="FAD/NAD-bd_sf"/>
</dbReference>
<sequence length="432" mass="49731">MTTKIYDFIAIGIGPFNLGLACLVQPIQEINSLFIDQNPSFNWHPGMMLESSTMQTPFMADLVTLASPTHPLSFLNYIKKKGRIYSFYIRESFFLMRKEYNQYCQWAAEQLSNLRFNTQVESITHDAAASLYTLHCLDTRTGEKHQFSCKKLVLGTGPSSYIPKCCRPFSDQMVTSGEYLKNKAALQQKKSITVMGSGQSAAEIFYDLLEDIDTYNYQLNWVTRSPRFFPLEYTKLTLEMTSPEYVDYFYDLPENKRDALNRTQKSLYKGINSSLINEIFDLMYTKRLNGELNVGLYTNSELQQIHQVTEGKFVLDLFQQEQEAAFSLETEGVVLATGYQYQTPGFIEGIKDRIRWDQQGRYDVQRNYSIDHNNEIFVQNVELHTHGFVTPDLGMASYRNSCLIQEMTGIEHYVVEKSIAFQNFSVAGGEVR</sequence>
<dbReference type="PROSITE" id="PS51257">
    <property type="entry name" value="PROKAR_LIPOPROTEIN"/>
    <property type="match status" value="1"/>
</dbReference>
<evidence type="ECO:0000313" key="9">
    <source>
        <dbReference type="Proteomes" id="UP000008075"/>
    </source>
</evidence>
<dbReference type="PANTHER" id="PTHR42802:SF1">
    <property type="entry name" value="L-ORNITHINE N(5)-MONOOXYGENASE"/>
    <property type="match status" value="1"/>
</dbReference>
<dbReference type="eggNOG" id="COG3486">
    <property type="taxonomic scope" value="Bacteria"/>
</dbReference>
<reference evidence="8 9" key="1">
    <citation type="journal article" date="2011" name="PLoS ONE">
        <title>The entomopathogenic bacterial endosymbionts xenorhabdus and photorhabdus: convergent lifestyles from divergent genomes.</title>
        <authorList>
            <person name="Chaston J.M."/>
            <person name="Suen G."/>
            <person name="Tucker S.L."/>
            <person name="Andersen A.W."/>
            <person name="Bhasin A."/>
            <person name="Bode E."/>
            <person name="Bode H.B."/>
            <person name="Brachmann A.O."/>
            <person name="Cowles C.E."/>
            <person name="Cowles K.N."/>
            <person name="Darby C."/>
            <person name="de Leon L."/>
            <person name="Drace K."/>
            <person name="Du Z."/>
            <person name="Givaudan A."/>
            <person name="Herbert Tran E.E."/>
            <person name="Jewell K.A."/>
            <person name="Knack J.J."/>
            <person name="Krasomil-Osterfeld K.C."/>
            <person name="Kukor R."/>
            <person name="Lanois A."/>
            <person name="Latreille P."/>
            <person name="Leimgruber N.K."/>
            <person name="Lipke C.M."/>
            <person name="Liu R."/>
            <person name="Lu X."/>
            <person name="Martens E.C."/>
            <person name="Marri P.R."/>
            <person name="Medigue C."/>
            <person name="Menard M.L."/>
            <person name="Miller N.M."/>
            <person name="Morales-Soto N."/>
            <person name="Norton S."/>
            <person name="Ogier J.C."/>
            <person name="Orchard S.S."/>
            <person name="Park D."/>
            <person name="Park Y."/>
            <person name="Qurollo B.A."/>
            <person name="Sugar D.R."/>
            <person name="Richards G.R."/>
            <person name="Rouy Z."/>
            <person name="Slominski B."/>
            <person name="Slominski K."/>
            <person name="Snyder H."/>
            <person name="Tjaden B.C."/>
            <person name="van der Hoeven R."/>
            <person name="Welch R.D."/>
            <person name="Wheeler C."/>
            <person name="Xiang B."/>
            <person name="Barbazuk B."/>
            <person name="Gaudriault S."/>
            <person name="Goodner B."/>
            <person name="Slater S.C."/>
            <person name="Forst S."/>
            <person name="Goldman B.S."/>
            <person name="Goodrich-Blair H."/>
        </authorList>
    </citation>
    <scope>NUCLEOTIDE SEQUENCE [LARGE SCALE GENOMIC DNA]</scope>
    <source>
        <strain evidence="9">ATCC 19061 / DSM 3370 / CCUG 14189 / LMG 1036 / NCIMB 9965 / AN6</strain>
    </source>
</reference>
<evidence type="ECO:0000313" key="8">
    <source>
        <dbReference type="EMBL" id="CBJ89371.1"/>
    </source>
</evidence>